<evidence type="ECO:0000313" key="1">
    <source>
        <dbReference type="EMBL" id="KAJ7750835.1"/>
    </source>
</evidence>
<comment type="caution">
    <text evidence="1">The sequence shown here is derived from an EMBL/GenBank/DDBJ whole genome shotgun (WGS) entry which is preliminary data.</text>
</comment>
<evidence type="ECO:0000313" key="2">
    <source>
        <dbReference type="Proteomes" id="UP001215598"/>
    </source>
</evidence>
<reference evidence="1" key="1">
    <citation type="submission" date="2023-03" db="EMBL/GenBank/DDBJ databases">
        <title>Massive genome expansion in bonnet fungi (Mycena s.s.) driven by repeated elements and novel gene families across ecological guilds.</title>
        <authorList>
            <consortium name="Lawrence Berkeley National Laboratory"/>
            <person name="Harder C.B."/>
            <person name="Miyauchi S."/>
            <person name="Viragh M."/>
            <person name="Kuo A."/>
            <person name="Thoen E."/>
            <person name="Andreopoulos B."/>
            <person name="Lu D."/>
            <person name="Skrede I."/>
            <person name="Drula E."/>
            <person name="Henrissat B."/>
            <person name="Morin E."/>
            <person name="Kohler A."/>
            <person name="Barry K."/>
            <person name="LaButti K."/>
            <person name="Morin E."/>
            <person name="Salamov A."/>
            <person name="Lipzen A."/>
            <person name="Mereny Z."/>
            <person name="Hegedus B."/>
            <person name="Baldrian P."/>
            <person name="Stursova M."/>
            <person name="Weitz H."/>
            <person name="Taylor A."/>
            <person name="Grigoriev I.V."/>
            <person name="Nagy L.G."/>
            <person name="Martin F."/>
            <person name="Kauserud H."/>
        </authorList>
    </citation>
    <scope>NUCLEOTIDE SEQUENCE</scope>
    <source>
        <strain evidence="1">CBHHK182m</strain>
    </source>
</reference>
<dbReference type="EMBL" id="JARKIB010000064">
    <property type="protein sequence ID" value="KAJ7750835.1"/>
    <property type="molecule type" value="Genomic_DNA"/>
</dbReference>
<keyword evidence="2" id="KW-1185">Reference proteome</keyword>
<sequence length="226" mass="24708">MIPSCYRLPQATIVELMQLIRSSKASQGPGRLTQSQIQRELLRTRHECASEPEQWRVAAMRRGLGALTFRAFKTWNVDSTASVLFTLARSGCRARTGSAAACSARRARIGLQAGVSSGLLFIQFQRAGTYHIFLMLDIPPTFDVPSTLYILLFSLHINIDWYLLYQGGTGGAGGQSHTQGGLGGPGEGPIVNFGHGYIEINHGIKKEGMNTSGLLHRGHSRIWSPK</sequence>
<dbReference type="Proteomes" id="UP001215598">
    <property type="component" value="Unassembled WGS sequence"/>
</dbReference>
<organism evidence="1 2">
    <name type="scientific">Mycena metata</name>
    <dbReference type="NCBI Taxonomy" id="1033252"/>
    <lineage>
        <taxon>Eukaryota</taxon>
        <taxon>Fungi</taxon>
        <taxon>Dikarya</taxon>
        <taxon>Basidiomycota</taxon>
        <taxon>Agaricomycotina</taxon>
        <taxon>Agaricomycetes</taxon>
        <taxon>Agaricomycetidae</taxon>
        <taxon>Agaricales</taxon>
        <taxon>Marasmiineae</taxon>
        <taxon>Mycenaceae</taxon>
        <taxon>Mycena</taxon>
    </lineage>
</organism>
<name>A0AAD7IWL9_9AGAR</name>
<gene>
    <name evidence="1" type="ORF">B0H16DRAFT_1460545</name>
</gene>
<proteinExistence type="predicted"/>
<accession>A0AAD7IWL9</accession>
<protein>
    <submittedName>
        <fullName evidence="1">Uncharacterized protein</fullName>
    </submittedName>
</protein>
<dbReference type="AlphaFoldDB" id="A0AAD7IWL9"/>